<dbReference type="PANTHER" id="PTHR47766:SF1">
    <property type="entry name" value="PROTEIN EFR3"/>
    <property type="match status" value="1"/>
</dbReference>
<accession>A0AAD5U5B6</accession>
<feature type="region of interest" description="Disordered" evidence="1">
    <location>
        <begin position="753"/>
        <end position="774"/>
    </location>
</feature>
<dbReference type="EMBL" id="JADGJW010000206">
    <property type="protein sequence ID" value="KAJ3221832.1"/>
    <property type="molecule type" value="Genomic_DNA"/>
</dbReference>
<dbReference type="SUPFAM" id="SSF48371">
    <property type="entry name" value="ARM repeat"/>
    <property type="match status" value="1"/>
</dbReference>
<organism evidence="2 3">
    <name type="scientific">Clydaea vesicula</name>
    <dbReference type="NCBI Taxonomy" id="447962"/>
    <lineage>
        <taxon>Eukaryota</taxon>
        <taxon>Fungi</taxon>
        <taxon>Fungi incertae sedis</taxon>
        <taxon>Chytridiomycota</taxon>
        <taxon>Chytridiomycota incertae sedis</taxon>
        <taxon>Chytridiomycetes</taxon>
        <taxon>Lobulomycetales</taxon>
        <taxon>Lobulomycetaceae</taxon>
        <taxon>Clydaea</taxon>
    </lineage>
</organism>
<sequence>MSALVACCCSSKKLTAVQICDAVYPADDSDKPISSNLSKLTFLLNQHPAKLSSVFNHILNQRLKKDVAPNLLIIKEILKECSQHLLLYSNFVLEAISETINKEYLTTTSTYVYTAFNNCWNFQQNDLLNVYLSTFKIYCDMLNSSKNELALQAIDSAAKNPNFHSSSNISEFIDLMVPGVLTLYYQQLLPEGSSSSPTSLKDLSKTATIKFSNMSSIIYSTQTEHISTSKGIVKLSTDFITSEPAEIPKMSTEEEKVKPNVIVNLCKSVLLHIAKDSSTEIAKKISNEAIKVLLTFNNLSIIQTIFNQIIKNFFDFKPQHLYIHCNNLTEMLESNTVNLKEKYISIILLTDLISVFGPFNSLELCQVFSKLIFENIEGSTDEDEIIFKSALTEVMGSLGKNIQYPEQVNDMLTYLINRLALPSLSSVMGNLNEVSNNSQLSVEANKRIWILKCLIAMTNVRLRDSKSPEGKELRKRCSITRKPVAHEVMSPLLTFLGDTSAELRALVSTLIKDLILMELEEFNVSETRFHRSLIRNLYIYIKSPNNVQQDFNSIFDIVKVLIQKGGRALIETLRMILTLENEVCEDLQYDEKHSNIIGNLALSTFTFLSRHWGFKDVEAFVLDVKFERIAEHTIGIDVYFNLQLTEEHVTSSKTESKKLTKSLRKTGIIDAIEKNVKTVTATEKEESSCENFFMFYCEHQNFLNDLCLDYKYLSSSSNTNENIYLDPEDIVIKKHEYSVDSLNAFTANFKSTKPKNPNANIQSPIDENASATSSQDSLHNSAAVLSTTIVDIKKALNSDEVEIEMSELNGNTHPSEVTDLLDSLGTPKRQSNINSTILEDLKEPNL</sequence>
<evidence type="ECO:0000256" key="1">
    <source>
        <dbReference type="SAM" id="MobiDB-lite"/>
    </source>
</evidence>
<reference evidence="2" key="1">
    <citation type="submission" date="2020-05" db="EMBL/GenBank/DDBJ databases">
        <title>Phylogenomic resolution of chytrid fungi.</title>
        <authorList>
            <person name="Stajich J.E."/>
            <person name="Amses K."/>
            <person name="Simmons R."/>
            <person name="Seto K."/>
            <person name="Myers J."/>
            <person name="Bonds A."/>
            <person name="Quandt C.A."/>
            <person name="Barry K."/>
            <person name="Liu P."/>
            <person name="Grigoriev I."/>
            <person name="Longcore J.E."/>
            <person name="James T.Y."/>
        </authorList>
    </citation>
    <scope>NUCLEOTIDE SEQUENCE</scope>
    <source>
        <strain evidence="2">JEL0476</strain>
    </source>
</reference>
<feature type="compositionally biased region" description="Polar residues" evidence="1">
    <location>
        <begin position="828"/>
        <end position="837"/>
    </location>
</feature>
<dbReference type="GO" id="GO:0072659">
    <property type="term" value="P:protein localization to plasma membrane"/>
    <property type="evidence" value="ECO:0007669"/>
    <property type="project" value="InterPro"/>
</dbReference>
<protein>
    <submittedName>
        <fullName evidence="2">Uncharacterized protein</fullName>
    </submittedName>
</protein>
<proteinExistence type="predicted"/>
<keyword evidence="3" id="KW-1185">Reference proteome</keyword>
<feature type="region of interest" description="Disordered" evidence="1">
    <location>
        <begin position="823"/>
        <end position="846"/>
    </location>
</feature>
<gene>
    <name evidence="2" type="ORF">HK099_003054</name>
</gene>
<dbReference type="AlphaFoldDB" id="A0AAD5U5B6"/>
<evidence type="ECO:0000313" key="3">
    <source>
        <dbReference type="Proteomes" id="UP001211065"/>
    </source>
</evidence>
<dbReference type="InterPro" id="IPR016024">
    <property type="entry name" value="ARM-type_fold"/>
</dbReference>
<dbReference type="PANTHER" id="PTHR47766">
    <property type="entry name" value="PROTEIN EFR3"/>
    <property type="match status" value="1"/>
</dbReference>
<dbReference type="Proteomes" id="UP001211065">
    <property type="component" value="Unassembled WGS sequence"/>
</dbReference>
<name>A0AAD5U5B6_9FUNG</name>
<evidence type="ECO:0000313" key="2">
    <source>
        <dbReference type="EMBL" id="KAJ3221832.1"/>
    </source>
</evidence>
<dbReference type="InterPro" id="IPR039786">
    <property type="entry name" value="EFR3"/>
</dbReference>
<comment type="caution">
    <text evidence="2">The sequence shown here is derived from an EMBL/GenBank/DDBJ whole genome shotgun (WGS) entry which is preliminary data.</text>
</comment>